<feature type="region of interest" description="Disordered" evidence="1">
    <location>
        <begin position="56"/>
        <end position="79"/>
    </location>
</feature>
<reference evidence="3" key="1">
    <citation type="submission" date="2019-12" db="EMBL/GenBank/DDBJ databases">
        <title>An insight into the sialome of adult female Ixodes ricinus ticks feeding for 6 days.</title>
        <authorList>
            <person name="Perner J."/>
            <person name="Ribeiro J.M.C."/>
        </authorList>
    </citation>
    <scope>NUCLEOTIDE SEQUENCE</scope>
    <source>
        <strain evidence="3">Semi-engorged</strain>
        <tissue evidence="3">Salivary glands</tissue>
    </source>
</reference>
<evidence type="ECO:0000256" key="1">
    <source>
        <dbReference type="SAM" id="MobiDB-lite"/>
    </source>
</evidence>
<evidence type="ECO:0000256" key="2">
    <source>
        <dbReference type="SAM" id="SignalP"/>
    </source>
</evidence>
<protein>
    <submittedName>
        <fullName evidence="3">Putative secreted protein</fullName>
    </submittedName>
</protein>
<sequence length="79" mass="8342">MLVALQLLSASCPLLANFCHTSARCRLPGRPAAEVHVPCPVCPLVGTPPAPCRSWRAQRTASGARPRSCPALQGAPSRR</sequence>
<organism evidence="3">
    <name type="scientific">Ixodes ricinus</name>
    <name type="common">Common tick</name>
    <name type="synonym">Acarus ricinus</name>
    <dbReference type="NCBI Taxonomy" id="34613"/>
    <lineage>
        <taxon>Eukaryota</taxon>
        <taxon>Metazoa</taxon>
        <taxon>Ecdysozoa</taxon>
        <taxon>Arthropoda</taxon>
        <taxon>Chelicerata</taxon>
        <taxon>Arachnida</taxon>
        <taxon>Acari</taxon>
        <taxon>Parasitiformes</taxon>
        <taxon>Ixodida</taxon>
        <taxon>Ixodoidea</taxon>
        <taxon>Ixodidae</taxon>
        <taxon>Ixodinae</taxon>
        <taxon>Ixodes</taxon>
    </lineage>
</organism>
<keyword evidence="2" id="KW-0732">Signal</keyword>
<dbReference type="AlphaFoldDB" id="A0A6B0U643"/>
<evidence type="ECO:0000313" key="3">
    <source>
        <dbReference type="EMBL" id="MXU84150.1"/>
    </source>
</evidence>
<proteinExistence type="predicted"/>
<accession>A0A6B0U643</accession>
<dbReference type="EMBL" id="GIFC01002067">
    <property type="protein sequence ID" value="MXU84150.1"/>
    <property type="molecule type" value="Transcribed_RNA"/>
</dbReference>
<name>A0A6B0U643_IXORI</name>
<feature type="chain" id="PRO_5025544107" evidence="2">
    <location>
        <begin position="17"/>
        <end position="79"/>
    </location>
</feature>
<feature type="signal peptide" evidence="2">
    <location>
        <begin position="1"/>
        <end position="16"/>
    </location>
</feature>